<feature type="domain" description="Alpha-L-arabinofuranosidase B arabinose-binding" evidence="2">
    <location>
        <begin position="96"/>
        <end position="157"/>
    </location>
</feature>
<evidence type="ECO:0000313" key="4">
    <source>
        <dbReference type="Proteomes" id="UP001595833"/>
    </source>
</evidence>
<accession>A0ABV9XUS7</accession>
<comment type="caution">
    <text evidence="3">The sequence shown here is derived from an EMBL/GenBank/DDBJ whole genome shotgun (WGS) entry which is preliminary data.</text>
</comment>
<keyword evidence="1" id="KW-0732">Signal</keyword>
<name>A0ABV9XUS7_9PSEU</name>
<evidence type="ECO:0000259" key="2">
    <source>
        <dbReference type="Pfam" id="PF05270"/>
    </source>
</evidence>
<evidence type="ECO:0000313" key="3">
    <source>
        <dbReference type="EMBL" id="MFC5053262.1"/>
    </source>
</evidence>
<feature type="signal peptide" evidence="1">
    <location>
        <begin position="1"/>
        <end position="24"/>
    </location>
</feature>
<dbReference type="Gene3D" id="2.80.10.50">
    <property type="match status" value="1"/>
</dbReference>
<protein>
    <submittedName>
        <fullName evidence="3">AbfB domain-containing protein</fullName>
    </submittedName>
</protein>
<dbReference type="EMBL" id="JBHSJB010000006">
    <property type="protein sequence ID" value="MFC5053262.1"/>
    <property type="molecule type" value="Genomic_DNA"/>
</dbReference>
<evidence type="ECO:0000256" key="1">
    <source>
        <dbReference type="SAM" id="SignalP"/>
    </source>
</evidence>
<dbReference type="Pfam" id="PF05270">
    <property type="entry name" value="AbfB"/>
    <property type="match status" value="1"/>
</dbReference>
<organism evidence="3 4">
    <name type="scientific">Saccharothrix xinjiangensis</name>
    <dbReference type="NCBI Taxonomy" id="204798"/>
    <lineage>
        <taxon>Bacteria</taxon>
        <taxon>Bacillati</taxon>
        <taxon>Actinomycetota</taxon>
        <taxon>Actinomycetes</taxon>
        <taxon>Pseudonocardiales</taxon>
        <taxon>Pseudonocardiaceae</taxon>
        <taxon>Saccharothrix</taxon>
    </lineage>
</organism>
<dbReference type="Proteomes" id="UP001595833">
    <property type="component" value="Unassembled WGS sequence"/>
</dbReference>
<sequence>MRKSPAALVAALLVGLLATPTAHAAGPAPHYVMTAFTNSSESNMHVYDRNVTASLNGSTGSTWAPEWFRDSDGSVHVVSSASTTGTAGQFRPYRITATDRADATFTIGPGLANADGSSFQAVNFPGRYLRHHGYEVRLDLRSGDAAFAGDASFTVTAPLG</sequence>
<dbReference type="InterPro" id="IPR007934">
    <property type="entry name" value="AbfB_ABD"/>
</dbReference>
<keyword evidence="4" id="KW-1185">Reference proteome</keyword>
<dbReference type="RefSeq" id="WP_344038365.1">
    <property type="nucleotide sequence ID" value="NZ_BAAAKE010000011.1"/>
</dbReference>
<reference evidence="4" key="1">
    <citation type="journal article" date="2019" name="Int. J. Syst. Evol. Microbiol.">
        <title>The Global Catalogue of Microorganisms (GCM) 10K type strain sequencing project: providing services to taxonomists for standard genome sequencing and annotation.</title>
        <authorList>
            <consortium name="The Broad Institute Genomics Platform"/>
            <consortium name="The Broad Institute Genome Sequencing Center for Infectious Disease"/>
            <person name="Wu L."/>
            <person name="Ma J."/>
        </authorList>
    </citation>
    <scope>NUCLEOTIDE SEQUENCE [LARGE SCALE GENOMIC DNA]</scope>
    <source>
        <strain evidence="4">KCTC 12848</strain>
    </source>
</reference>
<dbReference type="InterPro" id="IPR036195">
    <property type="entry name" value="AbfB_ABD_sf"/>
</dbReference>
<dbReference type="SUPFAM" id="SSF110221">
    <property type="entry name" value="AbfB domain"/>
    <property type="match status" value="1"/>
</dbReference>
<proteinExistence type="predicted"/>
<gene>
    <name evidence="3" type="ORF">ACFPFM_05755</name>
</gene>
<feature type="chain" id="PRO_5047539849" evidence="1">
    <location>
        <begin position="25"/>
        <end position="160"/>
    </location>
</feature>